<dbReference type="GO" id="GO:0003984">
    <property type="term" value="F:acetolactate synthase activity"/>
    <property type="evidence" value="ECO:0007669"/>
    <property type="project" value="UniProtKB-EC"/>
</dbReference>
<evidence type="ECO:0000256" key="2">
    <source>
        <dbReference type="ARBA" id="ARBA00005025"/>
    </source>
</evidence>
<protein>
    <recommendedName>
        <fullName evidence="6">Acetolactate synthase small subunit</fullName>
        <shortName evidence="6">AHAS</shortName>
        <shortName evidence="6">ALS</shortName>
        <ecNumber evidence="6">2.2.1.6</ecNumber>
    </recommendedName>
    <alternativeName>
        <fullName evidence="6">Acetohydroxy-acid synthase small subunit</fullName>
    </alternativeName>
</protein>
<evidence type="ECO:0000259" key="7">
    <source>
        <dbReference type="PROSITE" id="PS51671"/>
    </source>
</evidence>
<dbReference type="InterPro" id="IPR027271">
    <property type="entry name" value="Acetolactate_synth/TF_NikR_C"/>
</dbReference>
<dbReference type="Proteomes" id="UP001215956">
    <property type="component" value="Unassembled WGS sequence"/>
</dbReference>
<sequence>MRSLHTIALIVENRPGVLVRIAGLFSRRGFNIDSLTVGSTDNPDYARMTITVDGDEVVLEQVTKQLNKLVNVIRVSELLSSESVERELAIIKVAARKEDRSEIMQIVSVFRAKIIDVSPRSLIVEVTGSNDKVEAMVRLLRQFGIKEMARTGKVSMVRGTKAMVP</sequence>
<dbReference type="NCBIfam" id="TIGR00119">
    <property type="entry name" value="acolac_sm"/>
    <property type="match status" value="1"/>
</dbReference>
<evidence type="ECO:0000313" key="8">
    <source>
        <dbReference type="EMBL" id="MDF0593261.1"/>
    </source>
</evidence>
<dbReference type="Pfam" id="PF22629">
    <property type="entry name" value="ACT_AHAS_ss"/>
    <property type="match status" value="1"/>
</dbReference>
<dbReference type="CDD" id="cd04878">
    <property type="entry name" value="ACT_AHAS"/>
    <property type="match status" value="1"/>
</dbReference>
<dbReference type="InterPro" id="IPR004789">
    <property type="entry name" value="Acetalactate_synth_ssu"/>
</dbReference>
<comment type="catalytic activity">
    <reaction evidence="6">
        <text>2 pyruvate + H(+) = (2S)-2-acetolactate + CO2</text>
        <dbReference type="Rhea" id="RHEA:25249"/>
        <dbReference type="ChEBI" id="CHEBI:15361"/>
        <dbReference type="ChEBI" id="CHEBI:15378"/>
        <dbReference type="ChEBI" id="CHEBI:16526"/>
        <dbReference type="ChEBI" id="CHEBI:58476"/>
        <dbReference type="EC" id="2.2.1.6"/>
    </reaction>
</comment>
<name>A0ABT5XEZ0_9EURY</name>
<proteinExistence type="inferred from homology"/>
<dbReference type="EMBL" id="JARFPL010000016">
    <property type="protein sequence ID" value="MDF0593261.1"/>
    <property type="molecule type" value="Genomic_DNA"/>
</dbReference>
<keyword evidence="9" id="KW-1185">Reference proteome</keyword>
<keyword evidence="5 6" id="KW-0100">Branched-chain amino acid biosynthesis</keyword>
<feature type="domain" description="ACT" evidence="7">
    <location>
        <begin position="6"/>
        <end position="80"/>
    </location>
</feature>
<dbReference type="InterPro" id="IPR045865">
    <property type="entry name" value="ACT-like_dom_sf"/>
</dbReference>
<evidence type="ECO:0000256" key="4">
    <source>
        <dbReference type="ARBA" id="ARBA00022605"/>
    </source>
</evidence>
<comment type="subunit">
    <text evidence="6">Dimer of large and small chains.</text>
</comment>
<accession>A0ABT5XEZ0</accession>
<comment type="similarity">
    <text evidence="3 6">Belongs to the acetolactate synthase small subunit family.</text>
</comment>
<evidence type="ECO:0000256" key="1">
    <source>
        <dbReference type="ARBA" id="ARBA00004974"/>
    </source>
</evidence>
<dbReference type="InterPro" id="IPR039557">
    <property type="entry name" value="AHAS_ACT"/>
</dbReference>
<dbReference type="Gene3D" id="3.30.70.1150">
    <property type="entry name" value="ACT-like. Chain A, domain 2"/>
    <property type="match status" value="1"/>
</dbReference>
<dbReference type="InterPro" id="IPR054480">
    <property type="entry name" value="AHAS_small-like_ACT"/>
</dbReference>
<dbReference type="EC" id="2.2.1.6" evidence="6"/>
<dbReference type="PROSITE" id="PS51671">
    <property type="entry name" value="ACT"/>
    <property type="match status" value="1"/>
</dbReference>
<comment type="function">
    <text evidence="6">Catalyzes the conversion of 2 pyruvate molecules into acetolactate in the first common step of the biosynthetic pathway of the branched-amino acids such as leucine, isoleucine, and valine.</text>
</comment>
<comment type="pathway">
    <text evidence="1 6">Amino-acid biosynthesis; L-isoleucine biosynthesis; L-isoleucine from 2-oxobutanoate: step 1/4.</text>
</comment>
<reference evidence="8 9" key="1">
    <citation type="submission" date="2023-03" db="EMBL/GenBank/DDBJ databases">
        <title>Whole genome sequencing of Methanotrichaceae archaeon M04Ac.</title>
        <authorList>
            <person name="Khomyakova M.A."/>
            <person name="Merkel A.Y."/>
            <person name="Slobodkin A.I."/>
        </authorList>
    </citation>
    <scope>NUCLEOTIDE SEQUENCE [LARGE SCALE GENOMIC DNA]</scope>
    <source>
        <strain evidence="8 9">M04Ac</strain>
    </source>
</reference>
<dbReference type="PANTHER" id="PTHR30239">
    <property type="entry name" value="ACETOLACTATE SYNTHASE SMALL SUBUNIT"/>
    <property type="match status" value="1"/>
</dbReference>
<keyword evidence="6 8" id="KW-0808">Transferase</keyword>
<dbReference type="NCBIfam" id="NF008864">
    <property type="entry name" value="PRK11895.1"/>
    <property type="match status" value="1"/>
</dbReference>
<evidence type="ECO:0000256" key="6">
    <source>
        <dbReference type="RuleBase" id="RU368092"/>
    </source>
</evidence>
<evidence type="ECO:0000256" key="3">
    <source>
        <dbReference type="ARBA" id="ARBA00006341"/>
    </source>
</evidence>
<organism evidence="8 9">
    <name type="scientific">Candidatus Methanocrinis alkalitolerans</name>
    <dbReference type="NCBI Taxonomy" id="3033395"/>
    <lineage>
        <taxon>Archaea</taxon>
        <taxon>Methanobacteriati</taxon>
        <taxon>Methanobacteriota</taxon>
        <taxon>Stenosarchaea group</taxon>
        <taxon>Methanomicrobia</taxon>
        <taxon>Methanotrichales</taxon>
        <taxon>Methanotrichaceae</taxon>
        <taxon>Methanocrinis</taxon>
    </lineage>
</organism>
<dbReference type="Pfam" id="PF10369">
    <property type="entry name" value="ALS_ss_C"/>
    <property type="match status" value="1"/>
</dbReference>
<dbReference type="InterPro" id="IPR019455">
    <property type="entry name" value="Acetolactate_synth_ssu_C"/>
</dbReference>
<comment type="pathway">
    <text evidence="2 6">Amino-acid biosynthesis; L-valine biosynthesis; L-valine from pyruvate: step 1/4.</text>
</comment>
<evidence type="ECO:0000313" key="9">
    <source>
        <dbReference type="Proteomes" id="UP001215956"/>
    </source>
</evidence>
<keyword evidence="4 6" id="KW-0028">Amino-acid biosynthesis</keyword>
<comment type="caution">
    <text evidence="8">The sequence shown here is derived from an EMBL/GenBank/DDBJ whole genome shotgun (WGS) entry which is preliminary data.</text>
</comment>
<dbReference type="PANTHER" id="PTHR30239:SF0">
    <property type="entry name" value="ACETOLACTATE SYNTHASE SMALL SUBUNIT 1, CHLOROPLASTIC"/>
    <property type="match status" value="1"/>
</dbReference>
<gene>
    <name evidence="8" type="primary">ilvN</name>
    <name evidence="8" type="ORF">P0O24_06660</name>
</gene>
<dbReference type="InterPro" id="IPR002912">
    <property type="entry name" value="ACT_dom"/>
</dbReference>
<dbReference type="Gene3D" id="3.30.70.260">
    <property type="match status" value="1"/>
</dbReference>
<evidence type="ECO:0000256" key="5">
    <source>
        <dbReference type="ARBA" id="ARBA00023304"/>
    </source>
</evidence>
<dbReference type="RefSeq" id="WP_316968966.1">
    <property type="nucleotide sequence ID" value="NZ_JARFPL010000016.1"/>
</dbReference>
<dbReference type="SUPFAM" id="SSF55021">
    <property type="entry name" value="ACT-like"/>
    <property type="match status" value="2"/>
</dbReference>